<dbReference type="PANTHER" id="PTHR38784:SF1">
    <property type="entry name" value="SUCROSE PHOSPHORYLASE"/>
    <property type="match status" value="1"/>
</dbReference>
<dbReference type="InterPro" id="IPR006047">
    <property type="entry name" value="GH13_cat_dom"/>
</dbReference>
<keyword evidence="3 5" id="KW-0808">Transferase</keyword>
<dbReference type="EC" id="2.4.1.7" evidence="5"/>
<name>A0ABS8XKH8_9BURK</name>
<dbReference type="CDD" id="cd11355">
    <property type="entry name" value="AmyAc_Sucrose_phosphorylase"/>
    <property type="match status" value="1"/>
</dbReference>
<dbReference type="Proteomes" id="UP001201463">
    <property type="component" value="Unassembled WGS sequence"/>
</dbReference>
<dbReference type="RefSeq" id="WP_233394779.1">
    <property type="nucleotide sequence ID" value="NZ_JAJTWT010000015.1"/>
</dbReference>
<keyword evidence="6" id="KW-1185">Reference proteome</keyword>
<dbReference type="EMBL" id="JAJTWT010000015">
    <property type="protein sequence ID" value="MCE4540263.1"/>
    <property type="molecule type" value="Genomic_DNA"/>
</dbReference>
<evidence type="ECO:0000256" key="1">
    <source>
        <dbReference type="ARBA" id="ARBA00008452"/>
    </source>
</evidence>
<dbReference type="PIRSF" id="PIRSF003059">
    <property type="entry name" value="Sucrose_phosphorylase"/>
    <property type="match status" value="1"/>
</dbReference>
<comment type="similarity">
    <text evidence="1">Belongs to the glycosyl hydrolase 13 family. Sucrose phosphorylase subfamily.</text>
</comment>
<dbReference type="Gene3D" id="3.90.400.10">
    <property type="entry name" value="Oligo-1,6-glucosidase, Domain 2"/>
    <property type="match status" value="1"/>
</dbReference>
<dbReference type="SMART" id="SM00642">
    <property type="entry name" value="Aamy"/>
    <property type="match status" value="1"/>
</dbReference>
<evidence type="ECO:0000313" key="6">
    <source>
        <dbReference type="Proteomes" id="UP001201463"/>
    </source>
</evidence>
<gene>
    <name evidence="5" type="primary">gtfA</name>
    <name evidence="5" type="ORF">LXT12_23715</name>
</gene>
<dbReference type="PANTHER" id="PTHR38784">
    <property type="entry name" value="SUCROSE PHOSPHORYLASE"/>
    <property type="match status" value="1"/>
</dbReference>
<dbReference type="InterPro" id="IPR017853">
    <property type="entry name" value="GH"/>
</dbReference>
<dbReference type="GO" id="GO:0009018">
    <property type="term" value="F:sucrose phosphorylase activity"/>
    <property type="evidence" value="ECO:0007669"/>
    <property type="project" value="UniProtKB-EC"/>
</dbReference>
<evidence type="ECO:0000256" key="2">
    <source>
        <dbReference type="ARBA" id="ARBA00022676"/>
    </source>
</evidence>
<feature type="domain" description="Glycosyl hydrolase family 13 catalytic" evidence="4">
    <location>
        <begin position="6"/>
        <end position="439"/>
    </location>
</feature>
<evidence type="ECO:0000256" key="3">
    <source>
        <dbReference type="ARBA" id="ARBA00022679"/>
    </source>
</evidence>
<comment type="caution">
    <text evidence="5">The sequence shown here is derived from an EMBL/GenBank/DDBJ whole genome shotgun (WGS) entry which is preliminary data.</text>
</comment>
<dbReference type="Pfam" id="PF00128">
    <property type="entry name" value="Alpha-amylase"/>
    <property type="match status" value="1"/>
</dbReference>
<proteinExistence type="inferred from homology"/>
<evidence type="ECO:0000259" key="4">
    <source>
        <dbReference type="SMART" id="SM00642"/>
    </source>
</evidence>
<dbReference type="InterPro" id="IPR016377">
    <property type="entry name" value="Sucrose_GGa_phosphorylase-rel"/>
</dbReference>
<sequence>MKNQVQLITYVDRLGGQRDGADLARLTALLSEPGAPLAGVFGGVHLLPFFHAIDGADAGFDPIDHTRVDPRLGSWADVKALTERLDVMADVIVNHMSSESPQFLDYSEKGEASAHAGLFLTLDAVFPNGATERDLLTVYRPRPGLPLTYATLRCGERRILWTTFTAAQIDIAVRHPQGRAYLSGILRTFAANGIRMVRLDAVGYAIKKAGESCFMMPETFDFIGEFAQEARALGIEVLVEIHAYHQRQIEIAARVDWVYDFALPPLVLHAFAFRTAAALKRWIAIRPANALTVLDTHDGIGIIDIGADATDRAAYPGLVPPEELDALVERIHEASGGESRKATGAAASNLDLYQVNCSFFDAMGRDETAYLLARAIQFFLPGVPQVYYVGLLAGHNDMALLARTQVGRDINRHFYDADEIARECQRPVVRRLIELIRLRNRHPAFGGDFSLQPGGDTELHLRWQNGSAWAALRVDFASRDHALEYSGEAGEAQRFAFS</sequence>
<dbReference type="SUPFAM" id="SSF51445">
    <property type="entry name" value="(Trans)glycosidases"/>
    <property type="match status" value="1"/>
</dbReference>
<dbReference type="InterPro" id="IPR045857">
    <property type="entry name" value="O16G_dom_2"/>
</dbReference>
<protein>
    <submittedName>
        <fullName evidence="5">Sucrose phosphorylase</fullName>
        <ecNumber evidence="5">2.4.1.7</ecNumber>
    </submittedName>
</protein>
<evidence type="ECO:0000313" key="5">
    <source>
        <dbReference type="EMBL" id="MCE4540263.1"/>
    </source>
</evidence>
<keyword evidence="2 5" id="KW-0328">Glycosyltransferase</keyword>
<dbReference type="Gene3D" id="3.20.20.80">
    <property type="entry name" value="Glycosidases"/>
    <property type="match status" value="1"/>
</dbReference>
<dbReference type="NCBIfam" id="TIGR03852">
    <property type="entry name" value="sucrose_gtfA"/>
    <property type="match status" value="1"/>
</dbReference>
<reference evidence="5 6" key="1">
    <citation type="submission" date="2021-12" db="EMBL/GenBank/DDBJ databases">
        <title>Genome seq of p7.</title>
        <authorList>
            <person name="Seo T."/>
        </authorList>
    </citation>
    <scope>NUCLEOTIDE SEQUENCE [LARGE SCALE GENOMIC DNA]</scope>
    <source>
        <strain evidence="5 6">P7</strain>
    </source>
</reference>
<organism evidence="5 6">
    <name type="scientific">Pelomonas caseinilytica</name>
    <dbReference type="NCBI Taxonomy" id="2906763"/>
    <lineage>
        <taxon>Bacteria</taxon>
        <taxon>Pseudomonadati</taxon>
        <taxon>Pseudomonadota</taxon>
        <taxon>Betaproteobacteria</taxon>
        <taxon>Burkholderiales</taxon>
        <taxon>Sphaerotilaceae</taxon>
        <taxon>Roseateles</taxon>
    </lineage>
</organism>
<accession>A0ABS8XKH8</accession>
<dbReference type="InterPro" id="IPR022527">
    <property type="entry name" value="Sucrose_phospho"/>
</dbReference>